<sequence length="134" mass="15158">WEIERRFVSIDYTTTLGEGAFGSVYLGRVLAKNIPSAKGRSIIELSSLANNKDSVAVKMLHENADTQAEMNFREEIDIMKQIGYHERLVNMLACVTLSEPLLLISEYCALGDLLKFLRQKRKYMLGLPNDSDES</sequence>
<dbReference type="GO" id="GO:0005886">
    <property type="term" value="C:plasma membrane"/>
    <property type="evidence" value="ECO:0007669"/>
    <property type="project" value="TreeGrafter"/>
</dbReference>
<comment type="caution">
    <text evidence="2">The sequence shown here is derived from an EMBL/GenBank/DDBJ whole genome shotgun (WGS) entry which is preliminary data.</text>
</comment>
<protein>
    <recommendedName>
        <fullName evidence="1">Protein kinase domain-containing protein</fullName>
    </recommendedName>
</protein>
<feature type="domain" description="Protein kinase" evidence="1">
    <location>
        <begin position="10"/>
        <end position="134"/>
    </location>
</feature>
<dbReference type="Proteomes" id="UP001328107">
    <property type="component" value="Unassembled WGS sequence"/>
</dbReference>
<accession>A0AAN5CE85</accession>
<dbReference type="PANTHER" id="PTHR24416:SF583">
    <property type="entry name" value="RECEPTOR PROTEIN-TYROSINE KINASE"/>
    <property type="match status" value="1"/>
</dbReference>
<evidence type="ECO:0000313" key="3">
    <source>
        <dbReference type="Proteomes" id="UP001328107"/>
    </source>
</evidence>
<dbReference type="GO" id="GO:0043235">
    <property type="term" value="C:receptor complex"/>
    <property type="evidence" value="ECO:0007669"/>
    <property type="project" value="TreeGrafter"/>
</dbReference>
<dbReference type="InterPro" id="IPR050122">
    <property type="entry name" value="RTK"/>
</dbReference>
<organism evidence="2 3">
    <name type="scientific">Pristionchus mayeri</name>
    <dbReference type="NCBI Taxonomy" id="1317129"/>
    <lineage>
        <taxon>Eukaryota</taxon>
        <taxon>Metazoa</taxon>
        <taxon>Ecdysozoa</taxon>
        <taxon>Nematoda</taxon>
        <taxon>Chromadorea</taxon>
        <taxon>Rhabditida</taxon>
        <taxon>Rhabditina</taxon>
        <taxon>Diplogasteromorpha</taxon>
        <taxon>Diplogasteroidea</taxon>
        <taxon>Neodiplogasteridae</taxon>
        <taxon>Pristionchus</taxon>
    </lineage>
</organism>
<dbReference type="Gene3D" id="3.30.200.20">
    <property type="entry name" value="Phosphorylase Kinase, domain 1"/>
    <property type="match status" value="1"/>
</dbReference>
<dbReference type="PANTHER" id="PTHR24416">
    <property type="entry name" value="TYROSINE-PROTEIN KINASE RECEPTOR"/>
    <property type="match status" value="1"/>
</dbReference>
<dbReference type="SUPFAM" id="SSF56112">
    <property type="entry name" value="Protein kinase-like (PK-like)"/>
    <property type="match status" value="1"/>
</dbReference>
<evidence type="ECO:0000259" key="1">
    <source>
        <dbReference type="PROSITE" id="PS50011"/>
    </source>
</evidence>
<dbReference type="GO" id="GO:0005524">
    <property type="term" value="F:ATP binding"/>
    <property type="evidence" value="ECO:0007669"/>
    <property type="project" value="InterPro"/>
</dbReference>
<feature type="non-terminal residue" evidence="2">
    <location>
        <position position="1"/>
    </location>
</feature>
<dbReference type="InterPro" id="IPR001245">
    <property type="entry name" value="Ser-Thr/Tyr_kinase_cat_dom"/>
</dbReference>
<dbReference type="PROSITE" id="PS50011">
    <property type="entry name" value="PROTEIN_KINASE_DOM"/>
    <property type="match status" value="1"/>
</dbReference>
<dbReference type="GO" id="GO:0007169">
    <property type="term" value="P:cell surface receptor protein tyrosine kinase signaling pathway"/>
    <property type="evidence" value="ECO:0007669"/>
    <property type="project" value="TreeGrafter"/>
</dbReference>
<dbReference type="FunFam" id="3.30.200.20:FF:001232">
    <property type="entry name" value="Uncharacterized protein"/>
    <property type="match status" value="1"/>
</dbReference>
<dbReference type="InterPro" id="IPR020635">
    <property type="entry name" value="Tyr_kinase_cat_dom"/>
</dbReference>
<gene>
    <name evidence="2" type="ORF">PMAYCL1PPCAC_10577</name>
</gene>
<dbReference type="EMBL" id="BTRK01000003">
    <property type="protein sequence ID" value="GMR40382.1"/>
    <property type="molecule type" value="Genomic_DNA"/>
</dbReference>
<feature type="non-terminal residue" evidence="2">
    <location>
        <position position="134"/>
    </location>
</feature>
<dbReference type="InterPro" id="IPR011009">
    <property type="entry name" value="Kinase-like_dom_sf"/>
</dbReference>
<dbReference type="SMART" id="SM00219">
    <property type="entry name" value="TyrKc"/>
    <property type="match status" value="1"/>
</dbReference>
<dbReference type="InterPro" id="IPR000719">
    <property type="entry name" value="Prot_kinase_dom"/>
</dbReference>
<dbReference type="Pfam" id="PF07714">
    <property type="entry name" value="PK_Tyr_Ser-Thr"/>
    <property type="match status" value="1"/>
</dbReference>
<dbReference type="GO" id="GO:0004714">
    <property type="term" value="F:transmembrane receptor protein tyrosine kinase activity"/>
    <property type="evidence" value="ECO:0007669"/>
    <property type="project" value="TreeGrafter"/>
</dbReference>
<reference evidence="3" key="1">
    <citation type="submission" date="2022-10" db="EMBL/GenBank/DDBJ databases">
        <title>Genome assembly of Pristionchus species.</title>
        <authorList>
            <person name="Yoshida K."/>
            <person name="Sommer R.J."/>
        </authorList>
    </citation>
    <scope>NUCLEOTIDE SEQUENCE [LARGE SCALE GENOMIC DNA]</scope>
    <source>
        <strain evidence="3">RS5460</strain>
    </source>
</reference>
<name>A0AAN5CE85_9BILA</name>
<proteinExistence type="predicted"/>
<keyword evidence="3" id="KW-1185">Reference proteome</keyword>
<evidence type="ECO:0000313" key="2">
    <source>
        <dbReference type="EMBL" id="GMR40382.1"/>
    </source>
</evidence>
<dbReference type="AlphaFoldDB" id="A0AAN5CE85"/>